<dbReference type="PANTHER" id="PTHR24379:SF121">
    <property type="entry name" value="C2H2-TYPE DOMAIN-CONTAINING PROTEIN"/>
    <property type="match status" value="1"/>
</dbReference>
<dbReference type="OrthoDB" id="5803930at2759"/>
<feature type="domain" description="BED-type" evidence="8">
    <location>
        <begin position="371"/>
        <end position="431"/>
    </location>
</feature>
<keyword evidence="4" id="KW-0862">Zinc</keyword>
<dbReference type="SMART" id="SM00355">
    <property type="entry name" value="ZnF_C2H2"/>
    <property type="match status" value="12"/>
</dbReference>
<evidence type="ECO:0000256" key="3">
    <source>
        <dbReference type="ARBA" id="ARBA00022771"/>
    </source>
</evidence>
<dbReference type="GO" id="GO:0008270">
    <property type="term" value="F:zinc ion binding"/>
    <property type="evidence" value="ECO:0007669"/>
    <property type="project" value="UniProtKB-KW"/>
</dbReference>
<dbReference type="InterPro" id="IPR003656">
    <property type="entry name" value="Znf_BED"/>
</dbReference>
<dbReference type="Pfam" id="PF00096">
    <property type="entry name" value="zf-C2H2"/>
    <property type="match status" value="4"/>
</dbReference>
<feature type="domain" description="C2H2-type" evidence="7">
    <location>
        <begin position="356"/>
        <end position="384"/>
    </location>
</feature>
<dbReference type="Pfam" id="PF13912">
    <property type="entry name" value="zf-C2H2_6"/>
    <property type="match status" value="3"/>
</dbReference>
<keyword evidence="1" id="KW-0479">Metal-binding</keyword>
<evidence type="ECO:0000256" key="1">
    <source>
        <dbReference type="ARBA" id="ARBA00022723"/>
    </source>
</evidence>
<keyword evidence="10" id="KW-1185">Reference proteome</keyword>
<feature type="region of interest" description="Disordered" evidence="6">
    <location>
        <begin position="245"/>
        <end position="350"/>
    </location>
</feature>
<dbReference type="AlphaFoldDB" id="A0A226DUK1"/>
<evidence type="ECO:0000313" key="9">
    <source>
        <dbReference type="EMBL" id="OXA48740.1"/>
    </source>
</evidence>
<feature type="compositionally biased region" description="Acidic residues" evidence="6">
    <location>
        <begin position="319"/>
        <end position="333"/>
    </location>
</feature>
<dbReference type="PROSITE" id="PS00028">
    <property type="entry name" value="ZINC_FINGER_C2H2_1"/>
    <property type="match status" value="6"/>
</dbReference>
<evidence type="ECO:0000256" key="2">
    <source>
        <dbReference type="ARBA" id="ARBA00022737"/>
    </source>
</evidence>
<feature type="domain" description="C2H2-type" evidence="7">
    <location>
        <begin position="537"/>
        <end position="567"/>
    </location>
</feature>
<name>A0A226DUK1_FOLCA</name>
<evidence type="ECO:0000259" key="8">
    <source>
        <dbReference type="PROSITE" id="PS50808"/>
    </source>
</evidence>
<evidence type="ECO:0000256" key="5">
    <source>
        <dbReference type="PROSITE-ProRule" id="PRU00042"/>
    </source>
</evidence>
<keyword evidence="2" id="KW-0677">Repeat</keyword>
<dbReference type="SUPFAM" id="SSF57667">
    <property type="entry name" value="beta-beta-alpha zinc fingers"/>
    <property type="match status" value="4"/>
</dbReference>
<organism evidence="9 10">
    <name type="scientific">Folsomia candida</name>
    <name type="common">Springtail</name>
    <dbReference type="NCBI Taxonomy" id="158441"/>
    <lineage>
        <taxon>Eukaryota</taxon>
        <taxon>Metazoa</taxon>
        <taxon>Ecdysozoa</taxon>
        <taxon>Arthropoda</taxon>
        <taxon>Hexapoda</taxon>
        <taxon>Collembola</taxon>
        <taxon>Entomobryomorpha</taxon>
        <taxon>Isotomoidea</taxon>
        <taxon>Isotomidae</taxon>
        <taxon>Proisotominae</taxon>
        <taxon>Folsomia</taxon>
    </lineage>
</organism>
<dbReference type="Proteomes" id="UP000198287">
    <property type="component" value="Unassembled WGS sequence"/>
</dbReference>
<feature type="domain" description="C2H2-type" evidence="7">
    <location>
        <begin position="575"/>
        <end position="603"/>
    </location>
</feature>
<keyword evidence="3 5" id="KW-0863">Zinc-finger</keyword>
<dbReference type="PROSITE" id="PS50157">
    <property type="entry name" value="ZINC_FINGER_C2H2_2"/>
    <property type="match status" value="8"/>
</dbReference>
<feature type="compositionally biased region" description="Basic and acidic residues" evidence="6">
    <location>
        <begin position="334"/>
        <end position="350"/>
    </location>
</feature>
<dbReference type="Gene3D" id="3.30.160.60">
    <property type="entry name" value="Classic Zinc Finger"/>
    <property type="match status" value="6"/>
</dbReference>
<gene>
    <name evidence="9" type="ORF">Fcan01_16776</name>
</gene>
<protein>
    <submittedName>
        <fullName evidence="9">Zinc finger protein 62</fullName>
    </submittedName>
</protein>
<evidence type="ECO:0000259" key="7">
    <source>
        <dbReference type="PROSITE" id="PS50157"/>
    </source>
</evidence>
<proteinExistence type="predicted"/>
<dbReference type="InterPro" id="IPR013087">
    <property type="entry name" value="Znf_C2H2_type"/>
</dbReference>
<evidence type="ECO:0000256" key="6">
    <source>
        <dbReference type="SAM" id="MobiDB-lite"/>
    </source>
</evidence>
<feature type="domain" description="C2H2-type" evidence="7">
    <location>
        <begin position="401"/>
        <end position="425"/>
    </location>
</feature>
<dbReference type="GO" id="GO:0003677">
    <property type="term" value="F:DNA binding"/>
    <property type="evidence" value="ECO:0007669"/>
    <property type="project" value="InterPro"/>
</dbReference>
<dbReference type="PROSITE" id="PS50808">
    <property type="entry name" value="ZF_BED"/>
    <property type="match status" value="1"/>
</dbReference>
<evidence type="ECO:0000313" key="10">
    <source>
        <dbReference type="Proteomes" id="UP000198287"/>
    </source>
</evidence>
<feature type="domain" description="C2H2-type" evidence="7">
    <location>
        <begin position="750"/>
        <end position="778"/>
    </location>
</feature>
<feature type="domain" description="C2H2-type" evidence="7">
    <location>
        <begin position="432"/>
        <end position="459"/>
    </location>
</feature>
<dbReference type="InterPro" id="IPR036236">
    <property type="entry name" value="Znf_C2H2_sf"/>
</dbReference>
<feature type="domain" description="C2H2-type" evidence="7">
    <location>
        <begin position="604"/>
        <end position="635"/>
    </location>
</feature>
<comment type="caution">
    <text evidence="9">The sequence shown here is derived from an EMBL/GenBank/DDBJ whole genome shotgun (WGS) entry which is preliminary data.</text>
</comment>
<dbReference type="FunFam" id="3.30.160.60:FF:000176">
    <property type="entry name" value="zinc finger protein 70"/>
    <property type="match status" value="1"/>
</dbReference>
<dbReference type="EMBL" id="LNIX01000011">
    <property type="protein sequence ID" value="OXA48740.1"/>
    <property type="molecule type" value="Genomic_DNA"/>
</dbReference>
<reference evidence="9 10" key="1">
    <citation type="submission" date="2015-12" db="EMBL/GenBank/DDBJ databases">
        <title>The genome of Folsomia candida.</title>
        <authorList>
            <person name="Faddeeva A."/>
            <person name="Derks M.F."/>
            <person name="Anvar Y."/>
            <person name="Smit S."/>
            <person name="Van Straalen N."/>
            <person name="Roelofs D."/>
        </authorList>
    </citation>
    <scope>NUCLEOTIDE SEQUENCE [LARGE SCALE GENOMIC DNA]</scope>
    <source>
        <strain evidence="9 10">VU population</strain>
        <tissue evidence="9">Whole body</tissue>
    </source>
</reference>
<sequence>MSKRKVAKLDAVVLIKRDDRTERAVAAVLKRKTCAICHEICTDVKIMDEKTGQIFATELSNFLNSEEGKSSRYSCKTCFDSLEKVVSLKSTISILEMEIEKILDTLKNVIVNRKLQRKSEIIKTRIITPRSRSEVITQAAVKDEESDEEEANSPELTKWLQVNCLESSSPAENDDMISDQDDDIFTIKEEEPFVEVADSAREVATGQIRLSRFEGKPRAESTVQIIIADTEIENIIEVPAEKISRKSPSISGHVDTSPGNECDEQLDNHPPTKRKSRVLADQLIRKTFHQNEQSDDDEKDESNSSGSEESQDYDMISDVNDENDADSDDDEDSRSEISDQKGKSSGESRKPFERNFQCQFCPKKYCYKRDLRKHIKWLHFDMKSLDEKERPGDDDASKQRFQCQFCTRKYYQKNGLRRHLRELHSDVWNPTTHCDECSETFQDIAALREHRETHRNKDEEKDRSTICDVCGKQLKTYLGLVSHRGQAHPDPDTKKKTRRSPPTDTFPCPICKSGYTSSSQAQLDRHVKHVHENPGQFQCPNCPRKFNFSSYLRGHRRYCKGPSGTRRDLRRERPFQCDLCLNTFVAYNSLQTHKKQIHPTEQVMKCPHFPECKKKFTSQRGLQEHVDEFHAELSERDFCKICDIKFPTVKEKIKHVRVTHVLIRSANCTECDRVFTGENAAYLLKAHMVVHTREKSYLCSKCGQSFSQQTALKVHTRIVCNPNKEEAQKAREMRAQRQKEYRERQRKCSVKCKICKKLFISEKNLKVHVDTVHNKKKGVLESDSSESESE</sequence>
<accession>A0A226DUK1</accession>
<feature type="region of interest" description="Disordered" evidence="6">
    <location>
        <begin position="481"/>
        <end position="505"/>
    </location>
</feature>
<evidence type="ECO:0000256" key="4">
    <source>
        <dbReference type="ARBA" id="ARBA00022833"/>
    </source>
</evidence>
<feature type="domain" description="C2H2-type" evidence="7">
    <location>
        <begin position="697"/>
        <end position="725"/>
    </location>
</feature>
<dbReference type="PANTHER" id="PTHR24379">
    <property type="entry name" value="KRAB AND ZINC FINGER DOMAIN-CONTAINING"/>
    <property type="match status" value="1"/>
</dbReference>